<evidence type="ECO:0000313" key="2">
    <source>
        <dbReference type="EMBL" id="KAK0598473.1"/>
    </source>
</evidence>
<dbReference type="Proteomes" id="UP001168877">
    <property type="component" value="Unassembled WGS sequence"/>
</dbReference>
<evidence type="ECO:0000256" key="1">
    <source>
        <dbReference type="SAM" id="MobiDB-lite"/>
    </source>
</evidence>
<organism evidence="2 3">
    <name type="scientific">Acer saccharum</name>
    <name type="common">Sugar maple</name>
    <dbReference type="NCBI Taxonomy" id="4024"/>
    <lineage>
        <taxon>Eukaryota</taxon>
        <taxon>Viridiplantae</taxon>
        <taxon>Streptophyta</taxon>
        <taxon>Embryophyta</taxon>
        <taxon>Tracheophyta</taxon>
        <taxon>Spermatophyta</taxon>
        <taxon>Magnoliopsida</taxon>
        <taxon>eudicotyledons</taxon>
        <taxon>Gunneridae</taxon>
        <taxon>Pentapetalae</taxon>
        <taxon>rosids</taxon>
        <taxon>malvids</taxon>
        <taxon>Sapindales</taxon>
        <taxon>Sapindaceae</taxon>
        <taxon>Hippocastanoideae</taxon>
        <taxon>Acereae</taxon>
        <taxon>Acer</taxon>
    </lineage>
</organism>
<reference evidence="2" key="2">
    <citation type="submission" date="2023-06" db="EMBL/GenBank/DDBJ databases">
        <authorList>
            <person name="Swenson N.G."/>
            <person name="Wegrzyn J.L."/>
            <person name="Mcevoy S.L."/>
        </authorList>
    </citation>
    <scope>NUCLEOTIDE SEQUENCE</scope>
    <source>
        <strain evidence="2">NS2018</strain>
        <tissue evidence="2">Leaf</tissue>
    </source>
</reference>
<dbReference type="EMBL" id="JAUESC010000004">
    <property type="protein sequence ID" value="KAK0598473.1"/>
    <property type="molecule type" value="Genomic_DNA"/>
</dbReference>
<reference evidence="2" key="1">
    <citation type="journal article" date="2022" name="Plant J.">
        <title>Strategies of tolerance reflected in two North American maple genomes.</title>
        <authorList>
            <person name="McEvoy S.L."/>
            <person name="Sezen U.U."/>
            <person name="Trouern-Trend A."/>
            <person name="McMahon S.M."/>
            <person name="Schaberg P.G."/>
            <person name="Yang J."/>
            <person name="Wegrzyn J.L."/>
            <person name="Swenson N.G."/>
        </authorList>
    </citation>
    <scope>NUCLEOTIDE SEQUENCE</scope>
    <source>
        <strain evidence="2">NS2018</strain>
    </source>
</reference>
<accession>A0AA39SYH9</accession>
<protein>
    <submittedName>
        <fullName evidence="2">Uncharacterized protein</fullName>
    </submittedName>
</protein>
<evidence type="ECO:0000313" key="3">
    <source>
        <dbReference type="Proteomes" id="UP001168877"/>
    </source>
</evidence>
<keyword evidence="3" id="KW-1185">Reference proteome</keyword>
<proteinExistence type="predicted"/>
<sequence>MIEKEDRIVEASLDESMSSPDNSFSHISETPFSQQITDGMVRSKGGRSVKNRILSKKGICNRSSVKIHGMKTRKDKSLLPQVAEEIGNRNMGATSGKGRWNLDDEITKVIEKGVALGFINIRKSVKRNGPESAIVEHGKFESWNLSDDVAKDFFFYCSQNLGKKDLELLCVILWRVWFLRNQLVHSECRQDVDNVVLWSNEFLAEFHVANNSVVDQGVHVRPHDVKW</sequence>
<name>A0AA39SYH9_ACESA</name>
<feature type="region of interest" description="Disordered" evidence="1">
    <location>
        <begin position="1"/>
        <end position="28"/>
    </location>
</feature>
<feature type="compositionally biased region" description="Polar residues" evidence="1">
    <location>
        <begin position="15"/>
        <end position="28"/>
    </location>
</feature>
<comment type="caution">
    <text evidence="2">The sequence shown here is derived from an EMBL/GenBank/DDBJ whole genome shotgun (WGS) entry which is preliminary data.</text>
</comment>
<dbReference type="AlphaFoldDB" id="A0AA39SYH9"/>
<gene>
    <name evidence="2" type="ORF">LWI29_034966</name>
</gene>